<evidence type="ECO:0000256" key="1">
    <source>
        <dbReference type="ARBA" id="ARBA00004236"/>
    </source>
</evidence>
<dbReference type="Pfam" id="PF25917">
    <property type="entry name" value="BSH_RND"/>
    <property type="match status" value="1"/>
</dbReference>
<feature type="domain" description="Multidrug resistance protein MdtA-like beta-barrel" evidence="9">
    <location>
        <begin position="224"/>
        <end position="306"/>
    </location>
</feature>
<dbReference type="EMBL" id="JBGFFX010000008">
    <property type="protein sequence ID" value="MEY8771601.1"/>
    <property type="molecule type" value="Genomic_DNA"/>
</dbReference>
<evidence type="ECO:0000256" key="2">
    <source>
        <dbReference type="ARBA" id="ARBA00009477"/>
    </source>
</evidence>
<sequence length="397" mass="42042">MTSTTAKPFRRKLILAALIILAILLVWRFWPHGSGAGRPGGPGMMMAGPVAVHAGLVTTADVPVYLTALGTVIPNATVTVTSRVDGQLMKVYFTEGQQVEAGQLLAQIDPRSYEATLAQYQGDLSQNQALLQSAELTLARYRKLYAQDSLARQDLDTQAATVGQYRGAVKADQAQIASAKLNIEFARITAPVSGRVGLRLVDEGNMVQSSDTTGLVTITQMQPAAVTFSVPQSNIPTLIKALHNGQTLPATAFDQDGDKALASGSVRFISNQIDTATGTVELKALFDNQDEALYPNQFVDLRLQTGTLKQATVIPAQALQLSSDGSFVYVIGSDKTVTRRAVKTGPTLGDTQQAITEGVKAGEQVVTVGIDRLSNGSKVSVVTADETPAASDKAKAQ</sequence>
<dbReference type="NCBIfam" id="NF008589">
    <property type="entry name" value="PRK11556.1"/>
    <property type="match status" value="1"/>
</dbReference>
<keyword evidence="12" id="KW-1185">Reference proteome</keyword>
<dbReference type="InterPro" id="IPR058627">
    <property type="entry name" value="MdtA-like_C"/>
</dbReference>
<dbReference type="InterPro" id="IPR058624">
    <property type="entry name" value="MdtA-like_HH"/>
</dbReference>
<dbReference type="Gene3D" id="2.40.30.170">
    <property type="match status" value="1"/>
</dbReference>
<dbReference type="Pfam" id="PF25876">
    <property type="entry name" value="HH_MFP_RND"/>
    <property type="match status" value="1"/>
</dbReference>
<dbReference type="PANTHER" id="PTHR30469">
    <property type="entry name" value="MULTIDRUG RESISTANCE PROTEIN MDTA"/>
    <property type="match status" value="1"/>
</dbReference>
<feature type="domain" description="Multidrug resistance protein MdtA-like barrel-sandwich hybrid" evidence="8">
    <location>
        <begin position="77"/>
        <end position="219"/>
    </location>
</feature>
<name>A0ABV4E9T9_9GAMM</name>
<comment type="caution">
    <text evidence="11">The sequence shown here is derived from an EMBL/GenBank/DDBJ whole genome shotgun (WGS) entry which is preliminary data.</text>
</comment>
<dbReference type="SUPFAM" id="SSF111369">
    <property type="entry name" value="HlyD-like secretion proteins"/>
    <property type="match status" value="1"/>
</dbReference>
<evidence type="ECO:0000259" key="7">
    <source>
        <dbReference type="Pfam" id="PF25876"/>
    </source>
</evidence>
<feature type="domain" description="Multidrug resistance protein MdtA-like C-terminal permuted SH3" evidence="10">
    <location>
        <begin position="310"/>
        <end position="372"/>
    </location>
</feature>
<dbReference type="InterPro" id="IPR006143">
    <property type="entry name" value="RND_pump_MFP"/>
</dbReference>
<reference evidence="11 12" key="1">
    <citation type="submission" date="2024-07" db="EMBL/GenBank/DDBJ databases">
        <authorList>
            <person name="Hebao G."/>
        </authorList>
    </citation>
    <scope>NUCLEOTIDE SEQUENCE [LARGE SCALE GENOMIC DNA]</scope>
    <source>
        <strain evidence="11 12">ACCC 02193</strain>
    </source>
</reference>
<dbReference type="Pfam" id="PF25944">
    <property type="entry name" value="Beta-barrel_RND"/>
    <property type="match status" value="1"/>
</dbReference>
<evidence type="ECO:0000259" key="10">
    <source>
        <dbReference type="Pfam" id="PF25967"/>
    </source>
</evidence>
<dbReference type="Pfam" id="PF25967">
    <property type="entry name" value="RND-MFP_C"/>
    <property type="match status" value="1"/>
</dbReference>
<dbReference type="Gene3D" id="1.10.287.470">
    <property type="entry name" value="Helix hairpin bin"/>
    <property type="match status" value="1"/>
</dbReference>
<evidence type="ECO:0000256" key="3">
    <source>
        <dbReference type="ARBA" id="ARBA00022448"/>
    </source>
</evidence>
<evidence type="ECO:0000256" key="5">
    <source>
        <dbReference type="ARBA" id="ARBA00022519"/>
    </source>
</evidence>
<evidence type="ECO:0000256" key="4">
    <source>
        <dbReference type="ARBA" id="ARBA00022475"/>
    </source>
</evidence>
<organism evidence="11 12">
    <name type="scientific">Erwinia aeris</name>
    <dbReference type="NCBI Taxonomy" id="3239803"/>
    <lineage>
        <taxon>Bacteria</taxon>
        <taxon>Pseudomonadati</taxon>
        <taxon>Pseudomonadota</taxon>
        <taxon>Gammaproteobacteria</taxon>
        <taxon>Enterobacterales</taxon>
        <taxon>Erwiniaceae</taxon>
        <taxon>Erwinia</taxon>
    </lineage>
</organism>
<dbReference type="Gene3D" id="2.40.420.20">
    <property type="match status" value="1"/>
</dbReference>
<evidence type="ECO:0000259" key="9">
    <source>
        <dbReference type="Pfam" id="PF25944"/>
    </source>
</evidence>
<dbReference type="PANTHER" id="PTHR30469:SF12">
    <property type="entry name" value="MULTIDRUG RESISTANCE PROTEIN MDTA"/>
    <property type="match status" value="1"/>
</dbReference>
<keyword evidence="4" id="KW-1003">Cell membrane</keyword>
<accession>A0ABV4E9T9</accession>
<protein>
    <submittedName>
        <fullName evidence="11">MdtA/MuxA family multidrug efflux RND transporter periplasmic adaptor subunit</fullName>
    </submittedName>
</protein>
<keyword evidence="5" id="KW-0997">Cell inner membrane</keyword>
<dbReference type="InterPro" id="IPR058626">
    <property type="entry name" value="MdtA-like_b-barrel"/>
</dbReference>
<evidence type="ECO:0000259" key="8">
    <source>
        <dbReference type="Pfam" id="PF25917"/>
    </source>
</evidence>
<feature type="domain" description="Multidrug resistance protein MdtA-like alpha-helical hairpin" evidence="7">
    <location>
        <begin position="116"/>
        <end position="185"/>
    </location>
</feature>
<evidence type="ECO:0000313" key="12">
    <source>
        <dbReference type="Proteomes" id="UP001565243"/>
    </source>
</evidence>
<comment type="similarity">
    <text evidence="2">Belongs to the membrane fusion protein (MFP) (TC 8.A.1) family.</text>
</comment>
<evidence type="ECO:0000256" key="6">
    <source>
        <dbReference type="ARBA" id="ARBA00023136"/>
    </source>
</evidence>
<keyword evidence="6" id="KW-0472">Membrane</keyword>
<comment type="subcellular location">
    <subcellularLocation>
        <location evidence="1">Cell membrane</location>
    </subcellularLocation>
</comment>
<dbReference type="RefSeq" id="WP_301730082.1">
    <property type="nucleotide sequence ID" value="NZ_JBGFFX010000008.1"/>
</dbReference>
<dbReference type="Gene3D" id="2.40.50.100">
    <property type="match status" value="1"/>
</dbReference>
<keyword evidence="3" id="KW-0813">Transport</keyword>
<gene>
    <name evidence="11" type="ORF">AB6T85_14470</name>
</gene>
<proteinExistence type="inferred from homology"/>
<dbReference type="Proteomes" id="UP001565243">
    <property type="component" value="Unassembled WGS sequence"/>
</dbReference>
<evidence type="ECO:0000313" key="11">
    <source>
        <dbReference type="EMBL" id="MEY8771601.1"/>
    </source>
</evidence>
<dbReference type="InterPro" id="IPR058625">
    <property type="entry name" value="MdtA-like_BSH"/>
</dbReference>
<dbReference type="NCBIfam" id="TIGR01730">
    <property type="entry name" value="RND_mfp"/>
    <property type="match status" value="1"/>
</dbReference>